<name>A0A9P0GDJ8_9CUCU</name>
<dbReference type="EMBL" id="OV651818">
    <property type="protein sequence ID" value="CAH1111800.1"/>
    <property type="molecule type" value="Genomic_DNA"/>
</dbReference>
<protein>
    <submittedName>
        <fullName evidence="2">Uncharacterized protein</fullName>
    </submittedName>
</protein>
<evidence type="ECO:0000313" key="2">
    <source>
        <dbReference type="EMBL" id="CAH1111800.1"/>
    </source>
</evidence>
<dbReference type="AlphaFoldDB" id="A0A9P0GDJ8"/>
<keyword evidence="1" id="KW-0812">Transmembrane</keyword>
<organism evidence="2 3">
    <name type="scientific">Psylliodes chrysocephalus</name>
    <dbReference type="NCBI Taxonomy" id="3402493"/>
    <lineage>
        <taxon>Eukaryota</taxon>
        <taxon>Metazoa</taxon>
        <taxon>Ecdysozoa</taxon>
        <taxon>Arthropoda</taxon>
        <taxon>Hexapoda</taxon>
        <taxon>Insecta</taxon>
        <taxon>Pterygota</taxon>
        <taxon>Neoptera</taxon>
        <taxon>Endopterygota</taxon>
        <taxon>Coleoptera</taxon>
        <taxon>Polyphaga</taxon>
        <taxon>Cucujiformia</taxon>
        <taxon>Chrysomeloidea</taxon>
        <taxon>Chrysomelidae</taxon>
        <taxon>Galerucinae</taxon>
        <taxon>Alticini</taxon>
        <taxon>Psylliodes</taxon>
    </lineage>
</organism>
<evidence type="ECO:0000313" key="3">
    <source>
        <dbReference type="Proteomes" id="UP001153636"/>
    </source>
</evidence>
<evidence type="ECO:0000256" key="1">
    <source>
        <dbReference type="SAM" id="Phobius"/>
    </source>
</evidence>
<dbReference type="Proteomes" id="UP001153636">
    <property type="component" value="Chromosome 6"/>
</dbReference>
<sequence>MKKSSKLSNGQEKENSSYKKLKNTEFEISNNTKRGNFFNIFDYIFIIAFLLILLSNIFSFGAISWQLSSFGRVFLIKILPYYDWRPLKNEQCLIKRPFSDTERTRSNLNCDLCEDTFEIDAHKSLEEDILEERYINIDVPVILTTGVEKWPKDSKFMIDIQNDSSFVKSYPCGLSTNINKGVADVGTILSKQIYFDHFFIHFQNCELEAMRTLRKYIYRPDFLPSAYSPTLYNWLIWNENYNTTNYKHVDLVEKVAIVGQLFGTTSFRLKPRKNCANVCTDLTFNLHGGEILIFTSLWDLEYRPNDIGENMAVIMEY</sequence>
<proteinExistence type="predicted"/>
<feature type="transmembrane region" description="Helical" evidence="1">
    <location>
        <begin position="43"/>
        <end position="65"/>
    </location>
</feature>
<dbReference type="OrthoDB" id="10059103at2759"/>
<reference evidence="2" key="1">
    <citation type="submission" date="2022-01" db="EMBL/GenBank/DDBJ databases">
        <authorList>
            <person name="King R."/>
        </authorList>
    </citation>
    <scope>NUCLEOTIDE SEQUENCE</scope>
</reference>
<keyword evidence="3" id="KW-1185">Reference proteome</keyword>
<keyword evidence="1" id="KW-1133">Transmembrane helix</keyword>
<accession>A0A9P0GDJ8</accession>
<keyword evidence="1" id="KW-0472">Membrane</keyword>
<gene>
    <name evidence="2" type="ORF">PSYICH_LOCUS12744</name>
</gene>